<sequence length="54" mass="6038">MVMRGSGGSLCFLLFAVPGEDPETRRMRTVKNIADLRQNLEETMSSLRGTQISH</sequence>
<organism evidence="1 2">
    <name type="scientific">Chiloscyllium punctatum</name>
    <name type="common">Brownbanded bambooshark</name>
    <name type="synonym">Hemiscyllium punctatum</name>
    <dbReference type="NCBI Taxonomy" id="137246"/>
    <lineage>
        <taxon>Eukaryota</taxon>
        <taxon>Metazoa</taxon>
        <taxon>Chordata</taxon>
        <taxon>Craniata</taxon>
        <taxon>Vertebrata</taxon>
        <taxon>Chondrichthyes</taxon>
        <taxon>Elasmobranchii</taxon>
        <taxon>Galeomorphii</taxon>
        <taxon>Galeoidea</taxon>
        <taxon>Orectolobiformes</taxon>
        <taxon>Hemiscylliidae</taxon>
        <taxon>Chiloscyllium</taxon>
    </lineage>
</organism>
<accession>A0A401TBT6</accession>
<dbReference type="InterPro" id="IPR039041">
    <property type="entry name" value="Nav/unc-53"/>
</dbReference>
<reference evidence="1 2" key="1">
    <citation type="journal article" date="2018" name="Nat. Ecol. Evol.">
        <title>Shark genomes provide insights into elasmobranch evolution and the origin of vertebrates.</title>
        <authorList>
            <person name="Hara Y"/>
            <person name="Yamaguchi K"/>
            <person name="Onimaru K"/>
            <person name="Kadota M"/>
            <person name="Koyanagi M"/>
            <person name="Keeley SD"/>
            <person name="Tatsumi K"/>
            <person name="Tanaka K"/>
            <person name="Motone F"/>
            <person name="Kageyama Y"/>
            <person name="Nozu R"/>
            <person name="Adachi N"/>
            <person name="Nishimura O"/>
            <person name="Nakagawa R"/>
            <person name="Tanegashima C"/>
            <person name="Kiyatake I"/>
            <person name="Matsumoto R"/>
            <person name="Murakumo K"/>
            <person name="Nishida K"/>
            <person name="Terakita A"/>
            <person name="Kuratani S"/>
            <person name="Sato K"/>
            <person name="Hyodo S Kuraku.S."/>
        </authorList>
    </citation>
    <scope>NUCLEOTIDE SEQUENCE [LARGE SCALE GENOMIC DNA]</scope>
</reference>
<proteinExistence type="predicted"/>
<dbReference type="EMBL" id="BEZZ01031281">
    <property type="protein sequence ID" value="GCC40093.1"/>
    <property type="molecule type" value="Genomic_DNA"/>
</dbReference>
<dbReference type="STRING" id="137246.A0A401TBT6"/>
<feature type="non-terminal residue" evidence="1">
    <location>
        <position position="54"/>
    </location>
</feature>
<dbReference type="OrthoDB" id="2161974at2759"/>
<dbReference type="PANTHER" id="PTHR12784:SF18">
    <property type="entry name" value="NEURON NAVIGATOR 3"/>
    <property type="match status" value="1"/>
</dbReference>
<evidence type="ECO:0000313" key="2">
    <source>
        <dbReference type="Proteomes" id="UP000287033"/>
    </source>
</evidence>
<name>A0A401TBT6_CHIPU</name>
<dbReference type="AlphaFoldDB" id="A0A401TBT6"/>
<dbReference type="PANTHER" id="PTHR12784">
    <property type="entry name" value="STEERIN"/>
    <property type="match status" value="1"/>
</dbReference>
<protein>
    <submittedName>
        <fullName evidence="1">Uncharacterized protein</fullName>
    </submittedName>
</protein>
<keyword evidence="2" id="KW-1185">Reference proteome</keyword>
<gene>
    <name evidence="1" type="ORF">chiPu_0024022</name>
</gene>
<dbReference type="Proteomes" id="UP000287033">
    <property type="component" value="Unassembled WGS sequence"/>
</dbReference>
<dbReference type="GO" id="GO:0022008">
    <property type="term" value="P:neurogenesis"/>
    <property type="evidence" value="ECO:0007669"/>
    <property type="project" value="InterPro"/>
</dbReference>
<comment type="caution">
    <text evidence="1">The sequence shown here is derived from an EMBL/GenBank/DDBJ whole genome shotgun (WGS) entry which is preliminary data.</text>
</comment>
<evidence type="ECO:0000313" key="1">
    <source>
        <dbReference type="EMBL" id="GCC40093.1"/>
    </source>
</evidence>